<keyword evidence="3" id="KW-0812">Transmembrane</keyword>
<evidence type="ECO:0000259" key="10">
    <source>
        <dbReference type="PROSITE" id="PS51779"/>
    </source>
</evidence>
<dbReference type="OrthoDB" id="9803054at2"/>
<keyword evidence="12" id="KW-1185">Reference proteome</keyword>
<dbReference type="Pfam" id="PF07244">
    <property type="entry name" value="POTRA"/>
    <property type="match status" value="5"/>
</dbReference>
<dbReference type="EMBL" id="ATHI01000031">
    <property type="protein sequence ID" value="EPR30520.1"/>
    <property type="molecule type" value="Genomic_DNA"/>
</dbReference>
<feature type="domain" description="POTRA" evidence="10">
    <location>
        <begin position="407"/>
        <end position="489"/>
    </location>
</feature>
<protein>
    <recommendedName>
        <fullName evidence="8">Outer membrane protein assembly factor BamA</fullName>
    </recommendedName>
</protein>
<accession>S7T1X5</accession>
<dbReference type="HAMAP" id="MF_01430">
    <property type="entry name" value="OM_assembly_BamA"/>
    <property type="match status" value="1"/>
</dbReference>
<dbReference type="AlphaFoldDB" id="S7T1X5"/>
<feature type="chain" id="PRO_5039949483" description="Outer membrane protein assembly factor BamA" evidence="9">
    <location>
        <begin position="33"/>
        <end position="907"/>
    </location>
</feature>
<feature type="signal peptide" evidence="9">
    <location>
        <begin position="1"/>
        <end position="32"/>
    </location>
</feature>
<feature type="domain" description="POTRA" evidence="10">
    <location>
        <begin position="238"/>
        <end position="315"/>
    </location>
</feature>
<name>S7T1X5_9BACT</name>
<dbReference type="STRING" id="1121439.dsat_1242"/>
<evidence type="ECO:0000313" key="11">
    <source>
        <dbReference type="EMBL" id="EPR30520.1"/>
    </source>
</evidence>
<dbReference type="NCBIfam" id="TIGR03303">
    <property type="entry name" value="OM_YaeT"/>
    <property type="match status" value="1"/>
</dbReference>
<dbReference type="RefSeq" id="WP_020887939.1">
    <property type="nucleotide sequence ID" value="NZ_ATHI01000031.1"/>
</dbReference>
<evidence type="ECO:0000256" key="8">
    <source>
        <dbReference type="NCBIfam" id="TIGR03303"/>
    </source>
</evidence>
<dbReference type="Gene3D" id="3.10.20.310">
    <property type="entry name" value="membrane protein fhac"/>
    <property type="match status" value="5"/>
</dbReference>
<evidence type="ECO:0000256" key="7">
    <source>
        <dbReference type="ARBA" id="ARBA00023237"/>
    </source>
</evidence>
<dbReference type="Gene3D" id="3.40.50.10610">
    <property type="entry name" value="ABC-type transport auxiliary lipoprotein component"/>
    <property type="match status" value="1"/>
</dbReference>
<keyword evidence="7" id="KW-0998">Cell outer membrane</keyword>
<evidence type="ECO:0000256" key="1">
    <source>
        <dbReference type="ARBA" id="ARBA00004370"/>
    </source>
</evidence>
<comment type="caution">
    <text evidence="11">The sequence shown here is derived from an EMBL/GenBank/DDBJ whole genome shotgun (WGS) entry which is preliminary data.</text>
</comment>
<keyword evidence="2" id="KW-1134">Transmembrane beta strand</keyword>
<dbReference type="InterPro" id="IPR023707">
    <property type="entry name" value="OM_assembly_BamA"/>
</dbReference>
<dbReference type="InterPro" id="IPR034746">
    <property type="entry name" value="POTRA"/>
</dbReference>
<dbReference type="PANTHER" id="PTHR12815">
    <property type="entry name" value="SORTING AND ASSEMBLY MACHINERY SAMM50 PROTEIN FAMILY MEMBER"/>
    <property type="match status" value="1"/>
</dbReference>
<comment type="subcellular location">
    <subcellularLocation>
        <location evidence="1">Membrane</location>
    </subcellularLocation>
</comment>
<dbReference type="PROSITE" id="PS51779">
    <property type="entry name" value="POTRA"/>
    <property type="match status" value="5"/>
</dbReference>
<evidence type="ECO:0000256" key="3">
    <source>
        <dbReference type="ARBA" id="ARBA00022692"/>
    </source>
</evidence>
<keyword evidence="6" id="KW-0472">Membrane</keyword>
<keyword evidence="5" id="KW-0677">Repeat</keyword>
<dbReference type="PATRIC" id="fig|1121439.3.peg.2626"/>
<evidence type="ECO:0000256" key="5">
    <source>
        <dbReference type="ARBA" id="ARBA00022737"/>
    </source>
</evidence>
<keyword evidence="4 9" id="KW-0732">Signal</keyword>
<dbReference type="InterPro" id="IPR039910">
    <property type="entry name" value="D15-like"/>
</dbReference>
<organism evidence="11 12">
    <name type="scientific">Alkalidesulfovibrio alkalitolerans DSM 16529</name>
    <dbReference type="NCBI Taxonomy" id="1121439"/>
    <lineage>
        <taxon>Bacteria</taxon>
        <taxon>Pseudomonadati</taxon>
        <taxon>Thermodesulfobacteriota</taxon>
        <taxon>Desulfovibrionia</taxon>
        <taxon>Desulfovibrionales</taxon>
        <taxon>Desulfovibrionaceae</taxon>
        <taxon>Alkalidesulfovibrio</taxon>
    </lineage>
</organism>
<dbReference type="PIRSF" id="PIRSF006076">
    <property type="entry name" value="OM_assembly_OMP85"/>
    <property type="match status" value="1"/>
</dbReference>
<dbReference type="PANTHER" id="PTHR12815:SF23">
    <property type="entry name" value="OUTER MEMBRANE PROTEIN ASSEMBLY FACTOR BAMA"/>
    <property type="match status" value="1"/>
</dbReference>
<proteinExistence type="inferred from homology"/>
<evidence type="ECO:0000256" key="2">
    <source>
        <dbReference type="ARBA" id="ARBA00022452"/>
    </source>
</evidence>
<feature type="domain" description="POTRA" evidence="10">
    <location>
        <begin position="166"/>
        <end position="237"/>
    </location>
</feature>
<dbReference type="GO" id="GO:0071709">
    <property type="term" value="P:membrane assembly"/>
    <property type="evidence" value="ECO:0007669"/>
    <property type="project" value="InterPro"/>
</dbReference>
<evidence type="ECO:0000256" key="9">
    <source>
        <dbReference type="SAM" id="SignalP"/>
    </source>
</evidence>
<feature type="domain" description="POTRA" evidence="10">
    <location>
        <begin position="318"/>
        <end position="404"/>
    </location>
</feature>
<dbReference type="InterPro" id="IPR000184">
    <property type="entry name" value="Bac_surfAg_D15"/>
</dbReference>
<dbReference type="GO" id="GO:0009279">
    <property type="term" value="C:cell outer membrane"/>
    <property type="evidence" value="ECO:0007669"/>
    <property type="project" value="UniProtKB-UniRule"/>
</dbReference>
<gene>
    <name evidence="11" type="ORF">dsat_1242</name>
</gene>
<evidence type="ECO:0000313" key="12">
    <source>
        <dbReference type="Proteomes" id="UP000014975"/>
    </source>
</evidence>
<reference evidence="11 12" key="1">
    <citation type="journal article" date="2013" name="Genome Announc.">
        <title>Draft genome sequences for three mercury-methylating, sulfate-reducing bacteria.</title>
        <authorList>
            <person name="Brown S.D."/>
            <person name="Hurt R.A.Jr."/>
            <person name="Gilmour C.C."/>
            <person name="Elias D.A."/>
        </authorList>
    </citation>
    <scope>NUCLEOTIDE SEQUENCE [LARGE SCALE GENOMIC DNA]</scope>
    <source>
        <strain evidence="11 12">DSM 16529</strain>
    </source>
</reference>
<evidence type="ECO:0000256" key="6">
    <source>
        <dbReference type="ARBA" id="ARBA00023136"/>
    </source>
</evidence>
<evidence type="ECO:0000256" key="4">
    <source>
        <dbReference type="ARBA" id="ARBA00022729"/>
    </source>
</evidence>
<dbReference type="Pfam" id="PF01103">
    <property type="entry name" value="Omp85"/>
    <property type="match status" value="1"/>
</dbReference>
<sequence>MPTPCATLSRACRLFAVLLFFTALVCPGAAQAQATRILVLPFEVNAGPELGYLRESLQGLLAEKLRDQGLDVVPAEEAKALVEQRKVTRIDTASARELTLLAKAQNAIYGSFTQVGEAISLDARLVDGFGLKPDRNIYVAKDGLISILPAVEEVARSVRMELMSTDVVSQVSVEGLRFLDPDIVLMRVRMQKGEVFSPEVANQDLREIFNLGYFEDVRVESRDTPEGKHVVFVVEEKPRVAAISLYGVDELKEDDILAVMNTKTGSVVNLRILSDDLNKIRSLYRDKGYYLAEVSYRFDQTDRGTARLILDIKEGNKLYIRDISIRGANQISESSLKSELALSERGFFSFITGSGILKEDMLERDAAVIEAYYANRGFMDAKVSPPEVDYRDDGIHILFTVEEGARYRVSGVDIRGDLVESQDDLFKITKLDDIAAANDFLDRSIVRDDVHRLSEHYAELGYAFANVDVRFNEDRERQTVSIVYIISKRQKVYIRRVLVEGNTSTRDNVIRRELLLGDGDRFSGRRISRSSERLNKLGYFNAVDIETVPTGDPTQMDLKVKVEERPTGTISAGVGYSSLNRFFVGGQIQERNLFGRGYILALAGQIGGVSTDSSLLFVNPSIYDTKFSWSTSVYWQTYDYTDYEKKTIGGRTALGYPLGEYTTFEAGYSLERFDIRDVDDKSARLIRDFKGVNWSSTVDVGATRDTTDDNFMPTRGTVNRVDVYYSGGPLGGTTDYIKYTYSSHWFQSLMWDTVFHVHGMAGYVSKNYGNNEIPPWVRFYLGGIDDVRGYDGSRISPSDAATGDRIGGNKMFFMNLEYLFPISQSNSIWGVTFFDAGNAWDDDQPYFKDTRQRDGSSLPFGLYKSVGLGIRWNSPFGPIRLEYGYPLDKLRNSSDSGKFEFKIGGAF</sequence>
<dbReference type="InterPro" id="IPR010827">
    <property type="entry name" value="BamA/TamA_POTRA"/>
</dbReference>
<dbReference type="eggNOG" id="COG4775">
    <property type="taxonomic scope" value="Bacteria"/>
</dbReference>
<dbReference type="Gene3D" id="2.40.160.50">
    <property type="entry name" value="membrane protein fhac: a member of the omp85/tpsb transporter family"/>
    <property type="match status" value="1"/>
</dbReference>
<dbReference type="Proteomes" id="UP000014975">
    <property type="component" value="Unassembled WGS sequence"/>
</dbReference>
<feature type="domain" description="POTRA" evidence="10">
    <location>
        <begin position="492"/>
        <end position="565"/>
    </location>
</feature>